<proteinExistence type="predicted"/>
<dbReference type="GO" id="GO:0032259">
    <property type="term" value="P:methylation"/>
    <property type="evidence" value="ECO:0007669"/>
    <property type="project" value="UniProtKB-KW"/>
</dbReference>
<dbReference type="AlphaFoldDB" id="A0A0K2GFN0"/>
<evidence type="ECO:0000313" key="3">
    <source>
        <dbReference type="Proteomes" id="UP000069205"/>
    </source>
</evidence>
<dbReference type="SUPFAM" id="SSF53335">
    <property type="entry name" value="S-adenosyl-L-methionine-dependent methyltransferases"/>
    <property type="match status" value="1"/>
</dbReference>
<feature type="domain" description="Methyltransferase type 12" evidence="1">
    <location>
        <begin position="58"/>
        <end position="151"/>
    </location>
</feature>
<dbReference type="CDD" id="cd02440">
    <property type="entry name" value="AdoMet_MTases"/>
    <property type="match status" value="1"/>
</dbReference>
<keyword evidence="2" id="KW-0489">Methyltransferase</keyword>
<dbReference type="KEGG" id="nmv:NITMOv2_3376"/>
<name>A0A0K2GFN0_NITMO</name>
<dbReference type="PATRIC" id="fig|42253.5.peg.3330"/>
<dbReference type="PANTHER" id="PTHR43464">
    <property type="entry name" value="METHYLTRANSFERASE"/>
    <property type="match status" value="1"/>
</dbReference>
<organism evidence="2 3">
    <name type="scientific">Nitrospira moscoviensis</name>
    <dbReference type="NCBI Taxonomy" id="42253"/>
    <lineage>
        <taxon>Bacteria</taxon>
        <taxon>Pseudomonadati</taxon>
        <taxon>Nitrospirota</taxon>
        <taxon>Nitrospiria</taxon>
        <taxon>Nitrospirales</taxon>
        <taxon>Nitrospiraceae</taxon>
        <taxon>Nitrospira</taxon>
    </lineage>
</organism>
<dbReference type="InterPro" id="IPR029063">
    <property type="entry name" value="SAM-dependent_MTases_sf"/>
</dbReference>
<dbReference type="OrthoDB" id="529208at2"/>
<protein>
    <submittedName>
        <fullName evidence="2">Putative SAM-dependent methyltransferase</fullName>
    </submittedName>
</protein>
<dbReference type="Proteomes" id="UP000069205">
    <property type="component" value="Chromosome"/>
</dbReference>
<evidence type="ECO:0000259" key="1">
    <source>
        <dbReference type="Pfam" id="PF08242"/>
    </source>
</evidence>
<dbReference type="Pfam" id="PF08242">
    <property type="entry name" value="Methyltransf_12"/>
    <property type="match status" value="1"/>
</dbReference>
<accession>A0A0K2GFN0</accession>
<dbReference type="EMBL" id="CP011801">
    <property type="protein sequence ID" value="ALA59768.1"/>
    <property type="molecule type" value="Genomic_DNA"/>
</dbReference>
<keyword evidence="2" id="KW-0808">Transferase</keyword>
<dbReference type="GO" id="GO:0008168">
    <property type="term" value="F:methyltransferase activity"/>
    <property type="evidence" value="ECO:0007669"/>
    <property type="project" value="UniProtKB-KW"/>
</dbReference>
<dbReference type="Gene3D" id="3.40.50.150">
    <property type="entry name" value="Vaccinia Virus protein VP39"/>
    <property type="match status" value="1"/>
</dbReference>
<gene>
    <name evidence="2" type="ORF">NITMOv2_3376</name>
</gene>
<reference evidence="2 3" key="1">
    <citation type="journal article" date="2015" name="Proc. Natl. Acad. Sci. U.S.A.">
        <title>Expanded metabolic versatility of ubiquitous nitrite-oxidizing bacteria from the genus Nitrospira.</title>
        <authorList>
            <person name="Koch H."/>
            <person name="Lucker S."/>
            <person name="Albertsen M."/>
            <person name="Kitzinger K."/>
            <person name="Herbold C."/>
            <person name="Spieck E."/>
            <person name="Nielsen P.H."/>
            <person name="Wagner M."/>
            <person name="Daims H."/>
        </authorList>
    </citation>
    <scope>NUCLEOTIDE SEQUENCE [LARGE SCALE GENOMIC DNA]</scope>
    <source>
        <strain evidence="2 3">NSP M-1</strain>
    </source>
</reference>
<dbReference type="RefSeq" id="WP_053380725.1">
    <property type="nucleotide sequence ID" value="NZ_CP011801.1"/>
</dbReference>
<dbReference type="STRING" id="42253.NITMOv2_3376"/>
<evidence type="ECO:0000313" key="2">
    <source>
        <dbReference type="EMBL" id="ALA59768.1"/>
    </source>
</evidence>
<keyword evidence="3" id="KW-1185">Reference proteome</keyword>
<sequence>MTAKQEFDEYARRYEALHNDNLSVVGADSQEFLAAKLAFCERFIRTHVRFIPGGKLFLDYGCGTGRLGHLFHDRFDADWCYVGVDPSEESIKEAQAADARGQCRYHSLTAWQSGSETYDFALVACVLHHVPPGDRPSVLRSVWDRMKPGAALVIWEHNPWNPVTRRIVDACPFDKDAVLLALPEMKKLWAHLGTESITGSSYVTFFPGPLRRLRPLERFLAWLPLGGQWVFWARKQ</sequence>
<dbReference type="InterPro" id="IPR013217">
    <property type="entry name" value="Methyltransf_12"/>
</dbReference>